<feature type="compositionally biased region" description="Polar residues" evidence="1">
    <location>
        <begin position="1"/>
        <end position="11"/>
    </location>
</feature>
<accession>A0ABN7B0J3</accession>
<dbReference type="Proteomes" id="UP001307889">
    <property type="component" value="Chromosome 8"/>
</dbReference>
<protein>
    <submittedName>
        <fullName evidence="2">Uncharacterized protein</fullName>
    </submittedName>
</protein>
<evidence type="ECO:0000313" key="3">
    <source>
        <dbReference type="Proteomes" id="UP001307889"/>
    </source>
</evidence>
<keyword evidence="3" id="KW-1185">Reference proteome</keyword>
<organism evidence="2 3">
    <name type="scientific">Nesidiocoris tenuis</name>
    <dbReference type="NCBI Taxonomy" id="355587"/>
    <lineage>
        <taxon>Eukaryota</taxon>
        <taxon>Metazoa</taxon>
        <taxon>Ecdysozoa</taxon>
        <taxon>Arthropoda</taxon>
        <taxon>Hexapoda</taxon>
        <taxon>Insecta</taxon>
        <taxon>Pterygota</taxon>
        <taxon>Neoptera</taxon>
        <taxon>Paraneoptera</taxon>
        <taxon>Hemiptera</taxon>
        <taxon>Heteroptera</taxon>
        <taxon>Panheteroptera</taxon>
        <taxon>Cimicomorpha</taxon>
        <taxon>Miridae</taxon>
        <taxon>Dicyphina</taxon>
        <taxon>Nesidiocoris</taxon>
    </lineage>
</organism>
<reference evidence="2 3" key="1">
    <citation type="submission" date="2023-09" db="EMBL/GenBank/DDBJ databases">
        <title>Nesidiocoris tenuis whole genome shotgun sequence.</title>
        <authorList>
            <person name="Shibata T."/>
            <person name="Shimoda M."/>
            <person name="Kobayashi T."/>
            <person name="Uehara T."/>
        </authorList>
    </citation>
    <scope>NUCLEOTIDE SEQUENCE [LARGE SCALE GENOMIC DNA]</scope>
    <source>
        <strain evidence="2 3">Japan</strain>
    </source>
</reference>
<proteinExistence type="predicted"/>
<sequence>MNVVSGQTRSSGEPPDASRPGSQQWKSCRGRKSRTAIEVGTGVENAPIADWLHSSTVFHVQERTAVVDKAYLSCKAETDDFSE</sequence>
<feature type="region of interest" description="Disordered" evidence="1">
    <location>
        <begin position="1"/>
        <end position="33"/>
    </location>
</feature>
<evidence type="ECO:0000313" key="2">
    <source>
        <dbReference type="EMBL" id="BES97946.1"/>
    </source>
</evidence>
<dbReference type="EMBL" id="AP028916">
    <property type="protein sequence ID" value="BES97946.1"/>
    <property type="molecule type" value="Genomic_DNA"/>
</dbReference>
<evidence type="ECO:0000256" key="1">
    <source>
        <dbReference type="SAM" id="MobiDB-lite"/>
    </source>
</evidence>
<name>A0ABN7B0J3_9HEMI</name>
<gene>
    <name evidence="2" type="ORF">NTJ_10761</name>
</gene>